<evidence type="ECO:0000313" key="2">
    <source>
        <dbReference type="Proteomes" id="UP000623467"/>
    </source>
</evidence>
<sequence>MSSPFASQLGTNYCPRDVELAQIKALLIEPCLKLKNLDKEIAVLRQALDKLTAERDALGAYVDAHKALLSPVRRLPLDIIELIFMACLPMHRNCVMSAQEAPVLLGRICSAWRAISLSTPQLWSRVHIVEPTPSNSVTSEGYSAKVAQRLEAADAWLRRSGTCPLSISLESKLSPGASPFMGSTTVIQPHASSPFLNVLLPFASRWQHMDLVLPPGPHEVLSRLTEENVPLLAHL</sequence>
<dbReference type="EMBL" id="JACAZH010000001">
    <property type="protein sequence ID" value="KAF7376627.1"/>
    <property type="molecule type" value="Genomic_DNA"/>
</dbReference>
<comment type="caution">
    <text evidence="1">The sequence shown here is derived from an EMBL/GenBank/DDBJ whole genome shotgun (WGS) entry which is preliminary data.</text>
</comment>
<protein>
    <submittedName>
        <fullName evidence="1">F-box domain-containing protein</fullName>
    </submittedName>
</protein>
<name>A0A8H6ZFU0_9AGAR</name>
<proteinExistence type="predicted"/>
<reference evidence="1" key="1">
    <citation type="submission" date="2020-05" db="EMBL/GenBank/DDBJ databases">
        <title>Mycena genomes resolve the evolution of fungal bioluminescence.</title>
        <authorList>
            <person name="Tsai I.J."/>
        </authorList>
    </citation>
    <scope>NUCLEOTIDE SEQUENCE</scope>
    <source>
        <strain evidence="1">160909Yilan</strain>
    </source>
</reference>
<gene>
    <name evidence="1" type="ORF">MSAN_00079500</name>
</gene>
<dbReference type="OrthoDB" id="3051815at2759"/>
<organism evidence="1 2">
    <name type="scientific">Mycena sanguinolenta</name>
    <dbReference type="NCBI Taxonomy" id="230812"/>
    <lineage>
        <taxon>Eukaryota</taxon>
        <taxon>Fungi</taxon>
        <taxon>Dikarya</taxon>
        <taxon>Basidiomycota</taxon>
        <taxon>Agaricomycotina</taxon>
        <taxon>Agaricomycetes</taxon>
        <taxon>Agaricomycetidae</taxon>
        <taxon>Agaricales</taxon>
        <taxon>Marasmiineae</taxon>
        <taxon>Mycenaceae</taxon>
        <taxon>Mycena</taxon>
    </lineage>
</organism>
<dbReference type="Proteomes" id="UP000623467">
    <property type="component" value="Unassembled WGS sequence"/>
</dbReference>
<dbReference type="AlphaFoldDB" id="A0A8H6ZFU0"/>
<evidence type="ECO:0000313" key="1">
    <source>
        <dbReference type="EMBL" id="KAF7376627.1"/>
    </source>
</evidence>
<keyword evidence="2" id="KW-1185">Reference proteome</keyword>
<accession>A0A8H6ZFU0</accession>